<evidence type="ECO:0000256" key="1">
    <source>
        <dbReference type="SAM" id="MobiDB-lite"/>
    </source>
</evidence>
<feature type="non-terminal residue" evidence="2">
    <location>
        <position position="1"/>
    </location>
</feature>
<gene>
    <name evidence="2" type="ORF">g.54553</name>
</gene>
<dbReference type="EMBL" id="GEBQ01015808">
    <property type="protein sequence ID" value="JAT24169.1"/>
    <property type="molecule type" value="Transcribed_RNA"/>
</dbReference>
<accession>A0A1B6LKL9</accession>
<sequence length="108" mass="12454">TAHWDLRRGHKLVLLSHRQDKSGDSESRRSDDIELGPMTLREYINTLEPYDPERHGWRGDEPRRRSPCLANGAVADSGRDSPPKFAYSSISYQPRKRSSLHSQRNQIV</sequence>
<evidence type="ECO:0000313" key="2">
    <source>
        <dbReference type="EMBL" id="JAT24169.1"/>
    </source>
</evidence>
<name>A0A1B6LKL9_9HEMI</name>
<protein>
    <submittedName>
        <fullName evidence="2">Uncharacterized protein</fullName>
    </submittedName>
</protein>
<feature type="region of interest" description="Disordered" evidence="1">
    <location>
        <begin position="50"/>
        <end position="108"/>
    </location>
</feature>
<organism evidence="2">
    <name type="scientific">Graphocephala atropunctata</name>
    <dbReference type="NCBI Taxonomy" id="36148"/>
    <lineage>
        <taxon>Eukaryota</taxon>
        <taxon>Metazoa</taxon>
        <taxon>Ecdysozoa</taxon>
        <taxon>Arthropoda</taxon>
        <taxon>Hexapoda</taxon>
        <taxon>Insecta</taxon>
        <taxon>Pterygota</taxon>
        <taxon>Neoptera</taxon>
        <taxon>Paraneoptera</taxon>
        <taxon>Hemiptera</taxon>
        <taxon>Auchenorrhyncha</taxon>
        <taxon>Membracoidea</taxon>
        <taxon>Cicadellidae</taxon>
        <taxon>Cicadellinae</taxon>
        <taxon>Cicadellini</taxon>
        <taxon>Graphocephala</taxon>
    </lineage>
</organism>
<feature type="region of interest" description="Disordered" evidence="1">
    <location>
        <begin position="16"/>
        <end position="37"/>
    </location>
</feature>
<feature type="compositionally biased region" description="Basic and acidic residues" evidence="1">
    <location>
        <begin position="51"/>
        <end position="64"/>
    </location>
</feature>
<reference evidence="2" key="1">
    <citation type="submission" date="2015-11" db="EMBL/GenBank/DDBJ databases">
        <title>De novo transcriptome assembly of four potential Pierce s Disease insect vectors from Arizona vineyards.</title>
        <authorList>
            <person name="Tassone E.E."/>
        </authorList>
    </citation>
    <scope>NUCLEOTIDE SEQUENCE</scope>
</reference>
<feature type="compositionally biased region" description="Basic and acidic residues" evidence="1">
    <location>
        <begin position="17"/>
        <end position="32"/>
    </location>
</feature>
<proteinExistence type="predicted"/>
<dbReference type="AlphaFoldDB" id="A0A1B6LKL9"/>